<evidence type="ECO:0000313" key="3">
    <source>
        <dbReference type="EMBL" id="WVW82796.1"/>
    </source>
</evidence>
<keyword evidence="4" id="KW-1185">Reference proteome</keyword>
<feature type="region of interest" description="Disordered" evidence="1">
    <location>
        <begin position="1"/>
        <end position="41"/>
    </location>
</feature>
<name>A0A1B9FRQ1_9TREE</name>
<evidence type="ECO:0000313" key="2">
    <source>
        <dbReference type="EMBL" id="OCF21445.1"/>
    </source>
</evidence>
<gene>
    <name evidence="2" type="ORF">I302_09124</name>
    <name evidence="3" type="ORF">I302_104807</name>
</gene>
<dbReference type="Proteomes" id="UP000092730">
    <property type="component" value="Chromosome 3"/>
</dbReference>
<evidence type="ECO:0000313" key="4">
    <source>
        <dbReference type="Proteomes" id="UP000092730"/>
    </source>
</evidence>
<sequence>MSFNRLQEKLKSLGGSKSSSHAEENPSSRITDNPYHIPLQPTYTAHGALNADLSTFSSSPAHADGPGTADHPDVYRPGGTIGTLSENALSIAESTKSPITHRSDSSMGAIPLDQDPSVLVKDFQPLTARREITGCTPWSDRLEYFERCLQVSHTFLPPFQDRFRDDAKVWWKGSGTNSSTFIGDPEKLDGALRSSRFGADYIPACNEHPNLRLSRSEAEQAWSTWKTAFVKPLLSLQLMSTAQAFDSEPTLDDIIYKSWRESRKKEESISVSNHIQMQWKSEINGMQAKQDFFIRRIREENGWWTEGDSADLPVPNERLSTKVGF</sequence>
<protein>
    <submittedName>
        <fullName evidence="2">Uncharacterized protein</fullName>
    </submittedName>
</protein>
<reference evidence="2" key="3">
    <citation type="submission" date="2016-07" db="EMBL/GenBank/DDBJ databases">
        <title>Evolution of pathogenesis and genome organization in the Tremellales.</title>
        <authorList>
            <person name="Cuomo C."/>
            <person name="Litvintseva A."/>
            <person name="Heitman J."/>
            <person name="Chen Y."/>
            <person name="Sun S."/>
            <person name="Springer D."/>
            <person name="Dromer F."/>
            <person name="Young S."/>
            <person name="Zeng Q."/>
            <person name="Chapman S."/>
            <person name="Gujja S."/>
            <person name="Saif S."/>
            <person name="Birren B."/>
        </authorList>
    </citation>
    <scope>NUCLEOTIDE SEQUENCE</scope>
    <source>
        <strain evidence="2">CBS 10118</strain>
    </source>
</reference>
<dbReference type="KEGG" id="kbi:30213523"/>
<proteinExistence type="predicted"/>
<reference evidence="3" key="4">
    <citation type="submission" date="2024-02" db="EMBL/GenBank/DDBJ databases">
        <title>Comparative genomics of Cryptococcus and Kwoniella reveals pathogenesis evolution and contrasting modes of karyotype evolution via chromosome fusion or intercentromeric recombination.</title>
        <authorList>
            <person name="Coelho M.A."/>
            <person name="David-Palma M."/>
            <person name="Shea T."/>
            <person name="Bowers K."/>
            <person name="McGinley-Smith S."/>
            <person name="Mohammad A.W."/>
            <person name="Gnirke A."/>
            <person name="Yurkov A.M."/>
            <person name="Nowrousian M."/>
            <person name="Sun S."/>
            <person name="Cuomo C.A."/>
            <person name="Heitman J."/>
        </authorList>
    </citation>
    <scope>NUCLEOTIDE SEQUENCE</scope>
    <source>
        <strain evidence="3">CBS 10118</strain>
    </source>
</reference>
<organism evidence="2">
    <name type="scientific">Kwoniella bestiolae CBS 10118</name>
    <dbReference type="NCBI Taxonomy" id="1296100"/>
    <lineage>
        <taxon>Eukaryota</taxon>
        <taxon>Fungi</taxon>
        <taxon>Dikarya</taxon>
        <taxon>Basidiomycota</taxon>
        <taxon>Agaricomycotina</taxon>
        <taxon>Tremellomycetes</taxon>
        <taxon>Tremellales</taxon>
        <taxon>Cryptococcaceae</taxon>
        <taxon>Kwoniella</taxon>
    </lineage>
</organism>
<dbReference type="GeneID" id="30213523"/>
<dbReference type="EMBL" id="KV700382">
    <property type="protein sequence ID" value="OCF21445.1"/>
    <property type="molecule type" value="Genomic_DNA"/>
</dbReference>
<dbReference type="EMBL" id="CP144543">
    <property type="protein sequence ID" value="WVW82796.1"/>
    <property type="molecule type" value="Genomic_DNA"/>
</dbReference>
<dbReference type="AlphaFoldDB" id="A0A1B9FRQ1"/>
<feature type="compositionally biased region" description="Basic and acidic residues" evidence="1">
    <location>
        <begin position="1"/>
        <end position="11"/>
    </location>
</feature>
<reference evidence="2" key="1">
    <citation type="submission" date="2013-07" db="EMBL/GenBank/DDBJ databases">
        <title>The Genome Sequence of Cryptococcus bestiolae CBS10118.</title>
        <authorList>
            <consortium name="The Broad Institute Genome Sequencing Platform"/>
            <person name="Cuomo C."/>
            <person name="Litvintseva A."/>
            <person name="Chen Y."/>
            <person name="Heitman J."/>
            <person name="Sun S."/>
            <person name="Springer D."/>
            <person name="Dromer F."/>
            <person name="Young S.K."/>
            <person name="Zeng Q."/>
            <person name="Gargeya S."/>
            <person name="Fitzgerald M."/>
            <person name="Abouelleil A."/>
            <person name="Alvarado L."/>
            <person name="Berlin A.M."/>
            <person name="Chapman S.B."/>
            <person name="Dewar J."/>
            <person name="Goldberg J."/>
            <person name="Griggs A."/>
            <person name="Gujja S."/>
            <person name="Hansen M."/>
            <person name="Howarth C."/>
            <person name="Imamovic A."/>
            <person name="Larimer J."/>
            <person name="McCowan C."/>
            <person name="Murphy C."/>
            <person name="Pearson M."/>
            <person name="Priest M."/>
            <person name="Roberts A."/>
            <person name="Saif S."/>
            <person name="Shea T."/>
            <person name="Sykes S."/>
            <person name="Wortman J."/>
            <person name="Nusbaum C."/>
            <person name="Birren B."/>
        </authorList>
    </citation>
    <scope>NUCLEOTIDE SEQUENCE [LARGE SCALE GENOMIC DNA]</scope>
    <source>
        <strain evidence="2">CBS 10118</strain>
    </source>
</reference>
<evidence type="ECO:0000256" key="1">
    <source>
        <dbReference type="SAM" id="MobiDB-lite"/>
    </source>
</evidence>
<reference evidence="3" key="2">
    <citation type="submission" date="2013-07" db="EMBL/GenBank/DDBJ databases">
        <authorList>
            <consortium name="The Broad Institute Genome Sequencing Platform"/>
            <person name="Cuomo C."/>
            <person name="Litvintseva A."/>
            <person name="Chen Y."/>
            <person name="Heitman J."/>
            <person name="Sun S."/>
            <person name="Springer D."/>
            <person name="Dromer F."/>
            <person name="Young S.K."/>
            <person name="Zeng Q."/>
            <person name="Gargeya S."/>
            <person name="Fitzgerald M."/>
            <person name="Abouelleil A."/>
            <person name="Alvarado L."/>
            <person name="Berlin A.M."/>
            <person name="Chapman S.B."/>
            <person name="Dewar J."/>
            <person name="Goldberg J."/>
            <person name="Griggs A."/>
            <person name="Gujja S."/>
            <person name="Hansen M."/>
            <person name="Howarth C."/>
            <person name="Imamovic A."/>
            <person name="Larimer J."/>
            <person name="McCowan C."/>
            <person name="Murphy C."/>
            <person name="Pearson M."/>
            <person name="Priest M."/>
            <person name="Roberts A."/>
            <person name="Saif S."/>
            <person name="Shea T."/>
            <person name="Sykes S."/>
            <person name="Wortman J."/>
            <person name="Nusbaum C."/>
            <person name="Birren B."/>
        </authorList>
    </citation>
    <scope>NUCLEOTIDE SEQUENCE</scope>
    <source>
        <strain evidence="3">CBS 10118</strain>
    </source>
</reference>
<dbReference type="RefSeq" id="XP_019042515.1">
    <property type="nucleotide sequence ID" value="XM_019195692.1"/>
</dbReference>
<feature type="region of interest" description="Disordered" evidence="1">
    <location>
        <begin position="55"/>
        <end position="77"/>
    </location>
</feature>
<dbReference type="VEuPathDB" id="FungiDB:I302_09124"/>
<accession>A0A1B9FRQ1</accession>